<keyword evidence="1" id="KW-0732">Signal</keyword>
<feature type="signal peptide" evidence="1">
    <location>
        <begin position="1"/>
        <end position="22"/>
    </location>
</feature>
<dbReference type="EMBL" id="CACVAQ010000424">
    <property type="protein sequence ID" value="CAA6828211.1"/>
    <property type="molecule type" value="Genomic_DNA"/>
</dbReference>
<gene>
    <name evidence="2" type="ORF">HELGO_WM22388</name>
</gene>
<evidence type="ECO:0000313" key="2">
    <source>
        <dbReference type="EMBL" id="CAA6828211.1"/>
    </source>
</evidence>
<dbReference type="AlphaFoldDB" id="A0A6S6UCW9"/>
<accession>A0A6S6UCW9</accession>
<protein>
    <recommendedName>
        <fullName evidence="3">VWFA domain-containing protein</fullName>
    </recommendedName>
</protein>
<sequence length="594" mass="66637">MKLLFTLLLISTTSVLVSNLFAQQLKPTDKTALVTFEVKDKNLAPVSNALINIKIPKKSKEIQRMCDKEGLFSMLLPIGEVYLLSIEGGNMEVKFDMPNLGNQSYTVPLSYAPLGEAIEDAGNMVTIQMFVVNDKEEPIEELVTLKNLKTGEIYEGMTNERGLKSFQLTNDAAYTVSFEGAPEYKLFTLDQTANLTQQQKIIFQRHEDWTLYPNYKSGLLNFNFEDLDAYSNEETFTITIQETGEVYTCKTNKEGFGQVLIPLGGSYTFKTPFNSDFPLIQAPKKFFIHDIKHKSLSAKARGVRDAWLEKDRLYRDSITKAWEIEALELKKERQAAFLAGKSSIYGCLAMNETPALIEKDLLKLADHYKTLLEKDPAIFVKHQKLVLAVLNRLKGSWQNKIVVTDITGSMSPYYQQVLIWHALNLIKGGETKYVFFNDGDNHPDGPIGASGGLYHCQGKIEDLNTIIATMQKGTRAGSGGMGPENDIEALLGAVAQRKKGEELILIADGLCKVRDIQLIQKLKIPVRIIICGGAYSRRRAINSQYMRIARKTKGSVHTMEEDITNLGDLVNGGTVKLNGENYEFQDGEFIHRPR</sequence>
<evidence type="ECO:0000256" key="1">
    <source>
        <dbReference type="SAM" id="SignalP"/>
    </source>
</evidence>
<name>A0A6S6UCW9_9BACT</name>
<reference evidence="2" key="1">
    <citation type="submission" date="2020-01" db="EMBL/GenBank/DDBJ databases">
        <authorList>
            <person name="Meier V. D."/>
            <person name="Meier V D."/>
        </authorList>
    </citation>
    <scope>NUCLEOTIDE SEQUENCE</scope>
    <source>
        <strain evidence="2">HLG_WM_MAG_10</strain>
    </source>
</reference>
<feature type="chain" id="PRO_5028485889" description="VWFA domain-containing protein" evidence="1">
    <location>
        <begin position="23"/>
        <end position="594"/>
    </location>
</feature>
<evidence type="ECO:0008006" key="3">
    <source>
        <dbReference type="Google" id="ProtNLM"/>
    </source>
</evidence>
<proteinExistence type="predicted"/>
<organism evidence="2">
    <name type="scientific">uncultured Aureispira sp</name>
    <dbReference type="NCBI Taxonomy" id="1331704"/>
    <lineage>
        <taxon>Bacteria</taxon>
        <taxon>Pseudomonadati</taxon>
        <taxon>Bacteroidota</taxon>
        <taxon>Saprospiria</taxon>
        <taxon>Saprospirales</taxon>
        <taxon>Saprospiraceae</taxon>
        <taxon>Aureispira</taxon>
        <taxon>environmental samples</taxon>
    </lineage>
</organism>